<sequence>MRLLDNIFGFIPELVVAVLFFLSRIIKPRSLSEPVKSLVIIKVFGMGSVFLIKQTLDEFQKPEELILVTFDSNRDIAQKLG</sequence>
<organism evidence="2 3">
    <name type="scientific">Candidatus Saganbacteria bacterium</name>
    <dbReference type="NCBI Taxonomy" id="2575572"/>
    <lineage>
        <taxon>Bacteria</taxon>
        <taxon>Bacillati</taxon>
        <taxon>Saganbacteria</taxon>
    </lineage>
</organism>
<proteinExistence type="predicted"/>
<accession>A0A9D6UM61</accession>
<keyword evidence="1" id="KW-0472">Membrane</keyword>
<evidence type="ECO:0000313" key="2">
    <source>
        <dbReference type="EMBL" id="MBI5078816.1"/>
    </source>
</evidence>
<feature type="non-terminal residue" evidence="2">
    <location>
        <position position="81"/>
    </location>
</feature>
<name>A0A9D6UM61_UNCSA</name>
<comment type="caution">
    <text evidence="2">The sequence shown here is derived from an EMBL/GenBank/DDBJ whole genome shotgun (WGS) entry which is preliminary data.</text>
</comment>
<feature type="transmembrane region" description="Helical" evidence="1">
    <location>
        <begin position="6"/>
        <end position="26"/>
    </location>
</feature>
<dbReference type="Proteomes" id="UP000808761">
    <property type="component" value="Unassembled WGS sequence"/>
</dbReference>
<protein>
    <submittedName>
        <fullName evidence="2">Uncharacterized protein</fullName>
    </submittedName>
</protein>
<dbReference type="AlphaFoldDB" id="A0A9D6UM61"/>
<keyword evidence="1" id="KW-0812">Transmembrane</keyword>
<dbReference type="EMBL" id="JACRKR010000110">
    <property type="protein sequence ID" value="MBI5078816.1"/>
    <property type="molecule type" value="Genomic_DNA"/>
</dbReference>
<reference evidence="2" key="1">
    <citation type="submission" date="2020-07" db="EMBL/GenBank/DDBJ databases">
        <title>Huge and variable diversity of episymbiotic CPR bacteria and DPANN archaea in groundwater ecosystems.</title>
        <authorList>
            <person name="He C.Y."/>
            <person name="Keren R."/>
            <person name="Whittaker M."/>
            <person name="Farag I.F."/>
            <person name="Doudna J."/>
            <person name="Cate J.H.D."/>
            <person name="Banfield J.F."/>
        </authorList>
    </citation>
    <scope>NUCLEOTIDE SEQUENCE</scope>
    <source>
        <strain evidence="2">NC_groundwater_1860_Pr3_B-0.1um_51_7</strain>
    </source>
</reference>
<evidence type="ECO:0000256" key="1">
    <source>
        <dbReference type="SAM" id="Phobius"/>
    </source>
</evidence>
<evidence type="ECO:0000313" key="3">
    <source>
        <dbReference type="Proteomes" id="UP000808761"/>
    </source>
</evidence>
<keyword evidence="1" id="KW-1133">Transmembrane helix</keyword>
<gene>
    <name evidence="2" type="ORF">HZB08_02215</name>
</gene>